<name>A0A1M4W0T7_9BACT</name>
<dbReference type="SUPFAM" id="SSF48208">
    <property type="entry name" value="Six-hairpin glycosidases"/>
    <property type="match status" value="1"/>
</dbReference>
<evidence type="ECO:0000313" key="4">
    <source>
        <dbReference type="Proteomes" id="UP000184480"/>
    </source>
</evidence>
<dbReference type="Gene3D" id="1.50.10.10">
    <property type="match status" value="1"/>
</dbReference>
<evidence type="ECO:0000259" key="2">
    <source>
        <dbReference type="Pfam" id="PF18961"/>
    </source>
</evidence>
<dbReference type="AlphaFoldDB" id="A0A1M4W0T7"/>
<evidence type="ECO:0000256" key="1">
    <source>
        <dbReference type="SAM" id="Phobius"/>
    </source>
</evidence>
<dbReference type="STRING" id="1346286.SAMN05444362_10286"/>
<proteinExistence type="predicted"/>
<evidence type="ECO:0000313" key="3">
    <source>
        <dbReference type="EMBL" id="SHE74562.1"/>
    </source>
</evidence>
<dbReference type="InterPro" id="IPR043757">
    <property type="entry name" value="DUF5703_N"/>
</dbReference>
<reference evidence="4" key="1">
    <citation type="submission" date="2016-11" db="EMBL/GenBank/DDBJ databases">
        <authorList>
            <person name="Varghese N."/>
            <person name="Submissions S."/>
        </authorList>
    </citation>
    <scope>NUCLEOTIDE SEQUENCE [LARGE SCALE GENOMIC DNA]</scope>
    <source>
        <strain evidence="4">DSM 27370</strain>
    </source>
</reference>
<gene>
    <name evidence="3" type="ORF">SAMN05444362_10286</name>
</gene>
<organism evidence="3 4">
    <name type="scientific">Dysgonomonas macrotermitis</name>
    <dbReference type="NCBI Taxonomy" id="1346286"/>
    <lineage>
        <taxon>Bacteria</taxon>
        <taxon>Pseudomonadati</taxon>
        <taxon>Bacteroidota</taxon>
        <taxon>Bacteroidia</taxon>
        <taxon>Bacteroidales</taxon>
        <taxon>Dysgonomonadaceae</taxon>
        <taxon>Dysgonomonas</taxon>
    </lineage>
</organism>
<dbReference type="EMBL" id="FQUC01000002">
    <property type="protein sequence ID" value="SHE74562.1"/>
    <property type="molecule type" value="Genomic_DNA"/>
</dbReference>
<dbReference type="GO" id="GO:0005975">
    <property type="term" value="P:carbohydrate metabolic process"/>
    <property type="evidence" value="ECO:0007669"/>
    <property type="project" value="InterPro"/>
</dbReference>
<keyword evidence="1" id="KW-0472">Membrane</keyword>
<accession>A0A1M4W0T7</accession>
<keyword evidence="1" id="KW-1133">Transmembrane helix</keyword>
<keyword evidence="4" id="KW-1185">Reference proteome</keyword>
<dbReference type="InterPro" id="IPR012341">
    <property type="entry name" value="6hp_glycosidase-like_sf"/>
</dbReference>
<dbReference type="InterPro" id="IPR008928">
    <property type="entry name" value="6-hairpin_glycosidase_sf"/>
</dbReference>
<keyword evidence="1" id="KW-0812">Transmembrane</keyword>
<dbReference type="Pfam" id="PF18961">
    <property type="entry name" value="DUF5703_N"/>
    <property type="match status" value="1"/>
</dbReference>
<feature type="domain" description="DUF5703" evidence="2">
    <location>
        <begin position="55"/>
        <end position="334"/>
    </location>
</feature>
<protein>
    <recommendedName>
        <fullName evidence="2">DUF5703 domain-containing protein</fullName>
    </recommendedName>
</protein>
<sequence>MDIIIKQVCQEFGKKTDKRMLNHSGCLFRFGLFLLVFCGMYYSLIAQNISDYNIVWDTQSKNSSESMPCGGGDIGMNVWAENGDILFYFSRSGTFDESNTLLRLGRIRIRLSPNPFDGESFRQELQLEDGHVILKGKNGDISSDIRIWADVFNPVINVDIANNKNLKAEVFYENWRYQDRLLRKSESNQNSYKWAAPKDLAAKKDEISFDGNNILFYHRNQGETVFDATVKLQGLEEVKEQIYNPLENLTFGGIIEAKGLKPGGVSSGEYADTDYKAWKLESIKPQKDIHLKIQLHTEQTVNPANWKQTLYKPVQSDLKKNIAWWREFWNRSFICIQPTDKADKGFEIARNYQLFRYMLACNAYGQYPTKFNGGLFTYDPVHVDSTLAFTPDFRKWGGGTHTAQNQRLVYFPMLKSGDTDMMTSQFEFYNRILPAAELRSKVYWGHGGACFTEQIENFGLPNPSEYGWKRPGDFDKGMEYNAWLEYQWDTALEFCFMILEDNRYTGKDISKYLPLIENTLKFFDEHYQYLAKQRGRKALNEEGKLVLYPGSACETYKMAYNASSTIAALQTVGNCLLKLQEIQSDTTKRRYFTEFVNKIPDIEVREIDGHKAISPAWLWERINNVETPQLYPVFPWGIYGVGKPGLDIALNTWKYDKDVAKFRSHIGWKQDAIWAARLGLVDEAKDLVVEKLQNSDTRFPAFWGPGYDWTPDHNWGGSGMIALQEMLLQTAGEKILLLPCWDKSWDVHFKLHAPHNTTIECKLEKGKVTLLKVLPKERKKDIVFF</sequence>
<feature type="transmembrane region" description="Helical" evidence="1">
    <location>
        <begin position="26"/>
        <end position="44"/>
    </location>
</feature>
<dbReference type="Proteomes" id="UP000184480">
    <property type="component" value="Unassembled WGS sequence"/>
</dbReference>